<dbReference type="Pfam" id="PF17876">
    <property type="entry name" value="CSD2"/>
    <property type="match status" value="1"/>
</dbReference>
<dbReference type="SMART" id="SM00316">
    <property type="entry name" value="S1"/>
    <property type="match status" value="1"/>
</dbReference>
<evidence type="ECO:0000259" key="9">
    <source>
        <dbReference type="PROSITE" id="PS50126"/>
    </source>
</evidence>
<proteinExistence type="inferred from homology"/>
<keyword evidence="3 7" id="KW-0540">Nuclease</keyword>
<dbReference type="PROSITE" id="PS50126">
    <property type="entry name" value="S1"/>
    <property type="match status" value="1"/>
</dbReference>
<evidence type="ECO:0000256" key="2">
    <source>
        <dbReference type="ARBA" id="ARBA00022490"/>
    </source>
</evidence>
<evidence type="ECO:0000256" key="5">
    <source>
        <dbReference type="ARBA" id="ARBA00022839"/>
    </source>
</evidence>
<evidence type="ECO:0000256" key="7">
    <source>
        <dbReference type="HAMAP-Rule" id="MF_01895"/>
    </source>
</evidence>
<evidence type="ECO:0000256" key="4">
    <source>
        <dbReference type="ARBA" id="ARBA00022801"/>
    </source>
</evidence>
<dbReference type="InterPro" id="IPR004476">
    <property type="entry name" value="RNase_II/RNase_R"/>
</dbReference>
<comment type="catalytic activity">
    <reaction evidence="1 7">
        <text>Exonucleolytic cleavage in the 3'- to 5'-direction to yield nucleoside 5'-phosphates.</text>
        <dbReference type="EC" id="3.1.13.1"/>
    </reaction>
</comment>
<gene>
    <name evidence="7" type="primary">rnr</name>
    <name evidence="10" type="ORF">SAMN04487824_11440</name>
</gene>
<protein>
    <recommendedName>
        <fullName evidence="7">Ribonuclease R</fullName>
        <shortName evidence="7">RNase R</shortName>
        <ecNumber evidence="7">3.1.13.1</ecNumber>
    </recommendedName>
</protein>
<dbReference type="SUPFAM" id="SSF50249">
    <property type="entry name" value="Nucleic acid-binding proteins"/>
    <property type="match status" value="3"/>
</dbReference>
<evidence type="ECO:0000256" key="3">
    <source>
        <dbReference type="ARBA" id="ARBA00022722"/>
    </source>
</evidence>
<dbReference type="Gene3D" id="2.40.50.140">
    <property type="entry name" value="Nucleic acid-binding proteins"/>
    <property type="match status" value="1"/>
</dbReference>
<evidence type="ECO:0000313" key="10">
    <source>
        <dbReference type="EMBL" id="SDC43026.1"/>
    </source>
</evidence>
<dbReference type="InterPro" id="IPR011805">
    <property type="entry name" value="RNase_R"/>
</dbReference>
<dbReference type="EC" id="3.1.13.1" evidence="7"/>
<comment type="subcellular location">
    <subcellularLocation>
        <location evidence="7">Cytoplasm</location>
    </subcellularLocation>
</comment>
<comment type="function">
    <text evidence="7">3'-5' exoribonuclease that releases 5'-nucleoside monophosphates and is involved in maturation of structured RNAs.</text>
</comment>
<dbReference type="AlphaFoldDB" id="A0A1G6LK69"/>
<dbReference type="CDD" id="cd04471">
    <property type="entry name" value="S1_RNase_R"/>
    <property type="match status" value="1"/>
</dbReference>
<keyword evidence="4 7" id="KW-0378">Hydrolase</keyword>
<organism evidence="10 11">
    <name type="scientific">Parafannyhessea umbonata</name>
    <dbReference type="NCBI Taxonomy" id="604330"/>
    <lineage>
        <taxon>Bacteria</taxon>
        <taxon>Bacillati</taxon>
        <taxon>Actinomycetota</taxon>
        <taxon>Coriobacteriia</taxon>
        <taxon>Coriobacteriales</taxon>
        <taxon>Atopobiaceae</taxon>
        <taxon>Parafannyhessea</taxon>
    </lineage>
</organism>
<feature type="domain" description="S1 motif" evidence="9">
    <location>
        <begin position="590"/>
        <end position="671"/>
    </location>
</feature>
<dbReference type="STRING" id="604330.SAMN04489857_2072"/>
<dbReference type="Pfam" id="PF00575">
    <property type="entry name" value="S1"/>
    <property type="match status" value="1"/>
</dbReference>
<dbReference type="GO" id="GO:0005829">
    <property type="term" value="C:cytosol"/>
    <property type="evidence" value="ECO:0007669"/>
    <property type="project" value="TreeGrafter"/>
</dbReference>
<keyword evidence="5 7" id="KW-0269">Exonuclease</keyword>
<keyword evidence="11" id="KW-1185">Reference proteome</keyword>
<dbReference type="PANTHER" id="PTHR23355:SF9">
    <property type="entry name" value="DIS3-LIKE EXONUCLEASE 2"/>
    <property type="match status" value="1"/>
</dbReference>
<dbReference type="InterPro" id="IPR012340">
    <property type="entry name" value="NA-bd_OB-fold"/>
</dbReference>
<dbReference type="Proteomes" id="UP000198528">
    <property type="component" value="Unassembled WGS sequence"/>
</dbReference>
<evidence type="ECO:0000256" key="8">
    <source>
        <dbReference type="SAM" id="MobiDB-lite"/>
    </source>
</evidence>
<dbReference type="HAMAP" id="MF_01895">
    <property type="entry name" value="RNase_R"/>
    <property type="match status" value="1"/>
</dbReference>
<evidence type="ECO:0000256" key="6">
    <source>
        <dbReference type="ARBA" id="ARBA00022884"/>
    </source>
</evidence>
<dbReference type="GO" id="GO:0008859">
    <property type="term" value="F:exoribonuclease II activity"/>
    <property type="evidence" value="ECO:0007669"/>
    <property type="project" value="UniProtKB-UniRule"/>
</dbReference>
<reference evidence="11" key="1">
    <citation type="submission" date="2016-10" db="EMBL/GenBank/DDBJ databases">
        <authorList>
            <person name="Varghese N."/>
            <person name="Submissions S."/>
        </authorList>
    </citation>
    <scope>NUCLEOTIDE SEQUENCE [LARGE SCALE GENOMIC DNA]</scope>
    <source>
        <strain evidence="11">DSM 22619</strain>
    </source>
</reference>
<dbReference type="RefSeq" id="WP_090846842.1">
    <property type="nucleotide sequence ID" value="NZ_FMZL01000014.1"/>
</dbReference>
<dbReference type="NCBIfam" id="TIGR00358">
    <property type="entry name" value="3_prime_RNase"/>
    <property type="match status" value="1"/>
</dbReference>
<dbReference type="GO" id="GO:0006402">
    <property type="term" value="P:mRNA catabolic process"/>
    <property type="evidence" value="ECO:0007669"/>
    <property type="project" value="TreeGrafter"/>
</dbReference>
<dbReference type="InterPro" id="IPR050180">
    <property type="entry name" value="RNR_Ribonuclease"/>
</dbReference>
<dbReference type="InterPro" id="IPR003029">
    <property type="entry name" value="S1_domain"/>
</dbReference>
<dbReference type="PANTHER" id="PTHR23355">
    <property type="entry name" value="RIBONUCLEASE"/>
    <property type="match status" value="1"/>
</dbReference>
<dbReference type="InterPro" id="IPR040476">
    <property type="entry name" value="CSD2"/>
</dbReference>
<dbReference type="InterPro" id="IPR001900">
    <property type="entry name" value="RNase_II/R"/>
</dbReference>
<accession>A0A1G6LK69</accession>
<dbReference type="SMART" id="SM00955">
    <property type="entry name" value="RNB"/>
    <property type="match status" value="1"/>
</dbReference>
<name>A0A1G6LK69_9ACTN</name>
<evidence type="ECO:0000256" key="1">
    <source>
        <dbReference type="ARBA" id="ARBA00001849"/>
    </source>
</evidence>
<keyword evidence="6 7" id="KW-0694">RNA-binding</keyword>
<keyword evidence="2 7" id="KW-0963">Cytoplasm</keyword>
<dbReference type="Pfam" id="PF00773">
    <property type="entry name" value="RNB"/>
    <property type="match status" value="1"/>
</dbReference>
<comment type="similarity">
    <text evidence="7">Belongs to the RNR ribonuclease family. RNase R subfamily.</text>
</comment>
<dbReference type="EMBL" id="FMZL01000014">
    <property type="protein sequence ID" value="SDC43026.1"/>
    <property type="molecule type" value="Genomic_DNA"/>
</dbReference>
<dbReference type="GO" id="GO:0003723">
    <property type="term" value="F:RNA binding"/>
    <property type="evidence" value="ECO:0007669"/>
    <property type="project" value="UniProtKB-UniRule"/>
</dbReference>
<sequence>MGRKRPHRSNRRRPGREGKRKAHVLLTGTLRVIRPGVAEVQTPEGTFSVARGGIREGMSGDEVQVSLQEARGREKLARVQNVVSRATTTFLGVYRHLDPLGVVVPLDARIKRDFFVVPEDRSASRLGVGEGDVVSARITEYPGRHSAGVVTIDRRVGPSAELDLNVESVIASYDLPGEFPSAALAQADAITVDVAAALASDPLRRDMRSSCVFTIDPTDARDFDDAVGARRTDDGFEVEVHIADVTHYVPWNSPVDNEAKRRGCSVYLVDRVLPMLPERLCNDVCSLRPGEDRLCMSVVMRLDRRGNVTDAQAFPTAIRSVARLDYDTVDALLDGRVEPAGLPCAPDVAPRVSEAIAVLDQVAALRVARRAERGAIDFDTREAKVRLDEKGVPTGVTVRRKTRATSLVEEAMLIANESVARMLAEAEAPAAYRVHEQPSPEELAGTIPVLAELGLAKGELADRVVAGDPFAIQQVLAAARGTAGEALATTLLLRAQKRAVYLPQNEGHYALGAKAYCHFTSPIRRYPDDVVHRALRAQLEGRAQSREQLDVARNLPQLCRTCSDRERLADGAARDTQKVKMAELFASRVGESFSGVIVGVERYGLFVELDDTCAEGLVPVGALGDEWFAYDEKRLCLTGESSGRSWRCGQRVAVTVTGTNPARGQIDFAPARGTSLATSRASK</sequence>
<feature type="region of interest" description="Disordered" evidence="8">
    <location>
        <begin position="1"/>
        <end position="20"/>
    </location>
</feature>
<evidence type="ECO:0000313" key="11">
    <source>
        <dbReference type="Proteomes" id="UP000198528"/>
    </source>
</evidence>